<evidence type="ECO:0000256" key="6">
    <source>
        <dbReference type="SAM" id="Phobius"/>
    </source>
</evidence>
<reference evidence="8 9" key="1">
    <citation type="submission" date="2016-08" db="EMBL/GenBank/DDBJ databases">
        <title>Characterization and recognition of Brachyspira hampsonii sp. nov., a novel intestinal spirochete that is pathogenic to pigs.</title>
        <authorList>
            <person name="Mirajkar N."/>
            <person name="La T."/>
            <person name="Phillips N."/>
            <person name="Hampson D."/>
            <person name="Gebhart C."/>
        </authorList>
    </citation>
    <scope>NUCLEOTIDE SEQUENCE [LARGE SCALE GENOMIC DNA]</scope>
    <source>
        <strain evidence="8 9">P280/1</strain>
    </source>
</reference>
<feature type="transmembrane region" description="Helical" evidence="6">
    <location>
        <begin position="132"/>
        <end position="150"/>
    </location>
</feature>
<feature type="transmembrane region" description="Helical" evidence="6">
    <location>
        <begin position="276"/>
        <end position="305"/>
    </location>
</feature>
<evidence type="ECO:0000313" key="9">
    <source>
        <dbReference type="Proteomes" id="UP000095247"/>
    </source>
</evidence>
<gene>
    <name evidence="8" type="ORF">BFL38_11295</name>
</gene>
<dbReference type="InterPro" id="IPR020846">
    <property type="entry name" value="MFS_dom"/>
</dbReference>
<evidence type="ECO:0000256" key="3">
    <source>
        <dbReference type="ARBA" id="ARBA00022692"/>
    </source>
</evidence>
<dbReference type="InterPro" id="IPR036259">
    <property type="entry name" value="MFS_trans_sf"/>
</dbReference>
<evidence type="ECO:0000256" key="2">
    <source>
        <dbReference type="ARBA" id="ARBA00022475"/>
    </source>
</evidence>
<feature type="transmembrane region" description="Helical" evidence="6">
    <location>
        <begin position="162"/>
        <end position="182"/>
    </location>
</feature>
<dbReference type="RefSeq" id="WP_069725497.1">
    <property type="nucleotide sequence ID" value="NZ_MDCO01000001.1"/>
</dbReference>
<comment type="subcellular location">
    <subcellularLocation>
        <location evidence="1">Cell membrane</location>
        <topology evidence="1">Multi-pass membrane protein</topology>
    </subcellularLocation>
</comment>
<dbReference type="Proteomes" id="UP000095247">
    <property type="component" value="Unassembled WGS sequence"/>
</dbReference>
<feature type="transmembrane region" description="Helical" evidence="6">
    <location>
        <begin position="7"/>
        <end position="34"/>
    </location>
</feature>
<proteinExistence type="predicted"/>
<dbReference type="GO" id="GO:0005886">
    <property type="term" value="C:plasma membrane"/>
    <property type="evidence" value="ECO:0007669"/>
    <property type="project" value="UniProtKB-SubCell"/>
</dbReference>
<keyword evidence="2" id="KW-1003">Cell membrane</keyword>
<feature type="domain" description="Major facilitator superfamily (MFS) profile" evidence="7">
    <location>
        <begin position="6"/>
        <end position="385"/>
    </location>
</feature>
<dbReference type="PROSITE" id="PS50850">
    <property type="entry name" value="MFS"/>
    <property type="match status" value="1"/>
</dbReference>
<dbReference type="PANTHER" id="PTHR43124">
    <property type="entry name" value="PURINE EFFLUX PUMP PBUE"/>
    <property type="match status" value="1"/>
</dbReference>
<comment type="caution">
    <text evidence="8">The sequence shown here is derived from an EMBL/GenBank/DDBJ whole genome shotgun (WGS) entry which is preliminary data.</text>
</comment>
<dbReference type="Pfam" id="PF07690">
    <property type="entry name" value="MFS_1"/>
    <property type="match status" value="1"/>
</dbReference>
<evidence type="ECO:0000256" key="1">
    <source>
        <dbReference type="ARBA" id="ARBA00004651"/>
    </source>
</evidence>
<evidence type="ECO:0000313" key="8">
    <source>
        <dbReference type="EMBL" id="OEJ16034.1"/>
    </source>
</evidence>
<feature type="transmembrane region" description="Helical" evidence="6">
    <location>
        <begin position="243"/>
        <end position="264"/>
    </location>
</feature>
<dbReference type="PANTHER" id="PTHR43124:SF3">
    <property type="entry name" value="CHLORAMPHENICOL EFFLUX PUMP RV0191"/>
    <property type="match status" value="1"/>
</dbReference>
<dbReference type="GO" id="GO:0022857">
    <property type="term" value="F:transmembrane transporter activity"/>
    <property type="evidence" value="ECO:0007669"/>
    <property type="project" value="InterPro"/>
</dbReference>
<accession>A0A1E5NIT4</accession>
<dbReference type="SUPFAM" id="SSF103473">
    <property type="entry name" value="MFS general substrate transporter"/>
    <property type="match status" value="1"/>
</dbReference>
<evidence type="ECO:0000259" key="7">
    <source>
        <dbReference type="PROSITE" id="PS50850"/>
    </source>
</evidence>
<keyword evidence="4 6" id="KW-1133">Transmembrane helix</keyword>
<name>A0A1E5NIT4_9SPIR</name>
<feature type="transmembrane region" description="Helical" evidence="6">
    <location>
        <begin position="73"/>
        <end position="91"/>
    </location>
</feature>
<organism evidence="8 9">
    <name type="scientific">Brachyspira hampsonii</name>
    <dbReference type="NCBI Taxonomy" id="1287055"/>
    <lineage>
        <taxon>Bacteria</taxon>
        <taxon>Pseudomonadati</taxon>
        <taxon>Spirochaetota</taxon>
        <taxon>Spirochaetia</taxon>
        <taxon>Brachyspirales</taxon>
        <taxon>Brachyspiraceae</taxon>
        <taxon>Brachyspira</taxon>
    </lineage>
</organism>
<dbReference type="CDD" id="cd17324">
    <property type="entry name" value="MFS_NepI_like"/>
    <property type="match status" value="1"/>
</dbReference>
<dbReference type="EMBL" id="MDCO01000001">
    <property type="protein sequence ID" value="OEJ16034.1"/>
    <property type="molecule type" value="Genomic_DNA"/>
</dbReference>
<dbReference type="InterPro" id="IPR011701">
    <property type="entry name" value="MFS"/>
</dbReference>
<sequence length="393" mass="42826">MKKQNNILVLILAFAIFAILNTEIGIVGVLPIIAETFNVTIEKSGILVSAFAFTIAISGIIMPLLFSGINKKISMLIVIGVFIISNIVSAFTNSFNVLLMFRIIPAIFHPIYCSMSFIVASETAEERDIPKVVSIIMMGVSAGIVIGTPASNFFAETYSYKASMLFAAALNIVSFIAIIFLVPSMPVNKRLSYGSQLSVLKLPITWISLAAVALIAASMSSVYSYFVQYIKDVSNINGKYSSIILFLFGISSIVGNFLAGKFLSKNAIKFVTAYPFIFILIYILVFLLGGIFALMFVMAFIWGIVYGMGNNIQQYWITSALPQAPEFSNGLFISFGNLGITIGTSLGGLFIANTTIKNLPICGIIFLILTFISIIIRLLINEKNVSKITLTQN</sequence>
<evidence type="ECO:0000256" key="5">
    <source>
        <dbReference type="ARBA" id="ARBA00023136"/>
    </source>
</evidence>
<feature type="transmembrane region" description="Helical" evidence="6">
    <location>
        <begin position="359"/>
        <end position="380"/>
    </location>
</feature>
<dbReference type="Gene3D" id="1.20.1250.20">
    <property type="entry name" value="MFS general substrate transporter like domains"/>
    <property type="match status" value="2"/>
</dbReference>
<keyword evidence="3 6" id="KW-0812">Transmembrane</keyword>
<evidence type="ECO:0000256" key="4">
    <source>
        <dbReference type="ARBA" id="ARBA00022989"/>
    </source>
</evidence>
<dbReference type="AlphaFoldDB" id="A0A1E5NIT4"/>
<feature type="transmembrane region" description="Helical" evidence="6">
    <location>
        <begin position="97"/>
        <end position="120"/>
    </location>
</feature>
<feature type="transmembrane region" description="Helical" evidence="6">
    <location>
        <begin position="331"/>
        <end position="352"/>
    </location>
</feature>
<feature type="transmembrane region" description="Helical" evidence="6">
    <location>
        <begin position="46"/>
        <end position="66"/>
    </location>
</feature>
<protein>
    <submittedName>
        <fullName evidence="8">Arabinose ABC transporter permease</fullName>
    </submittedName>
</protein>
<keyword evidence="5 6" id="KW-0472">Membrane</keyword>
<feature type="transmembrane region" description="Helical" evidence="6">
    <location>
        <begin position="203"/>
        <end position="223"/>
    </location>
</feature>
<dbReference type="InterPro" id="IPR050189">
    <property type="entry name" value="MFS_Efflux_Transporters"/>
</dbReference>